<sequence>MAEPTLQEVFGANAIQDANTITIYKSDLPGLTPQENNTAESLLTGINVKAKQALTQSNFDENLDQSVFIERGFSNFTFRGSNQDSYRVDVLTINLAKPDDSDEIDPDNY</sequence>
<dbReference type="Proteomes" id="UP000603457">
    <property type="component" value="Unassembled WGS sequence"/>
</dbReference>
<comment type="caution">
    <text evidence="1">The sequence shown here is derived from an EMBL/GenBank/DDBJ whole genome shotgun (WGS) entry which is preliminary data.</text>
</comment>
<dbReference type="RefSeq" id="WP_190965867.1">
    <property type="nucleotide sequence ID" value="NZ_JACJTB010000001.1"/>
</dbReference>
<evidence type="ECO:0000313" key="2">
    <source>
        <dbReference type="Proteomes" id="UP000603457"/>
    </source>
</evidence>
<protein>
    <submittedName>
        <fullName evidence="1">Uncharacterized protein</fullName>
    </submittedName>
</protein>
<gene>
    <name evidence="1" type="ORF">H6G74_00885</name>
</gene>
<name>A0ABR8FNK6_9NOSO</name>
<evidence type="ECO:0000313" key="1">
    <source>
        <dbReference type="EMBL" id="MBD2592881.1"/>
    </source>
</evidence>
<dbReference type="EMBL" id="JACJTB010000001">
    <property type="protein sequence ID" value="MBD2592881.1"/>
    <property type="molecule type" value="Genomic_DNA"/>
</dbReference>
<reference evidence="1 2" key="1">
    <citation type="journal article" date="2020" name="ISME J.">
        <title>Comparative genomics reveals insights into cyanobacterial evolution and habitat adaptation.</title>
        <authorList>
            <person name="Chen M.Y."/>
            <person name="Teng W.K."/>
            <person name="Zhao L."/>
            <person name="Hu C.X."/>
            <person name="Zhou Y.K."/>
            <person name="Han B.P."/>
            <person name="Song L.R."/>
            <person name="Shu W.S."/>
        </authorList>
    </citation>
    <scope>NUCLEOTIDE SEQUENCE [LARGE SCALE GENOMIC DNA]</scope>
    <source>
        <strain evidence="1 2">FACHB-130</strain>
    </source>
</reference>
<organism evidence="1 2">
    <name type="scientific">Nostoc spongiaeforme FACHB-130</name>
    <dbReference type="NCBI Taxonomy" id="1357510"/>
    <lineage>
        <taxon>Bacteria</taxon>
        <taxon>Bacillati</taxon>
        <taxon>Cyanobacteriota</taxon>
        <taxon>Cyanophyceae</taxon>
        <taxon>Nostocales</taxon>
        <taxon>Nostocaceae</taxon>
        <taxon>Nostoc</taxon>
    </lineage>
</organism>
<accession>A0ABR8FNK6</accession>
<keyword evidence="2" id="KW-1185">Reference proteome</keyword>
<proteinExistence type="predicted"/>